<proteinExistence type="predicted"/>
<dbReference type="AlphaFoldDB" id="A0AAC9AI14"/>
<organism evidence="2 4">
    <name type="scientific">Aggregatibacter actinomycetemcomitans</name>
    <name type="common">Actinobacillus actinomycetemcomitans</name>
    <name type="synonym">Haemophilus actinomycetemcomitans</name>
    <dbReference type="NCBI Taxonomy" id="714"/>
    <lineage>
        <taxon>Bacteria</taxon>
        <taxon>Pseudomonadati</taxon>
        <taxon>Pseudomonadota</taxon>
        <taxon>Gammaproteobacteria</taxon>
        <taxon>Pasteurellales</taxon>
        <taxon>Pasteurellaceae</taxon>
        <taxon>Aggregatibacter</taxon>
    </lineage>
</organism>
<evidence type="ECO:0000313" key="3">
    <source>
        <dbReference type="EMBL" id="PHO19730.1"/>
    </source>
</evidence>
<keyword evidence="1" id="KW-1133">Transmembrane helix</keyword>
<sequence length="84" mass="9748">MNDKSYIKRFLDRCKLELTELKQWLLTLFSDIKYFCKKTNNAVKVLLTSFISLIILVNVKGFISLLQLNEDKLISSNGFCVVIN</sequence>
<dbReference type="Proteomes" id="UP000226080">
    <property type="component" value="Unassembled WGS sequence"/>
</dbReference>
<dbReference type="EMBL" id="PCGW01000028">
    <property type="protein sequence ID" value="PHO19730.1"/>
    <property type="molecule type" value="Genomic_DNA"/>
</dbReference>
<dbReference type="Proteomes" id="UP000072236">
    <property type="component" value="Chromosome"/>
</dbReference>
<dbReference type="EMBL" id="CP012959">
    <property type="protein sequence ID" value="AMQ94295.1"/>
    <property type="molecule type" value="Genomic_DNA"/>
</dbReference>
<gene>
    <name evidence="2" type="ORF">ACT75_07010</name>
    <name evidence="3" type="ORF">CQR80_10920</name>
</gene>
<keyword evidence="1" id="KW-0812">Transmembrane</keyword>
<evidence type="ECO:0000313" key="4">
    <source>
        <dbReference type="Proteomes" id="UP000072236"/>
    </source>
</evidence>
<protein>
    <submittedName>
        <fullName evidence="2">Uncharacterized protein</fullName>
    </submittedName>
</protein>
<feature type="transmembrane region" description="Helical" evidence="1">
    <location>
        <begin position="42"/>
        <end position="63"/>
    </location>
</feature>
<keyword evidence="1" id="KW-0472">Membrane</keyword>
<reference evidence="3 5" key="2">
    <citation type="submission" date="2017-10" db="EMBL/GenBank/DDBJ databases">
        <title>Draft genome sequences of Aggregatibacter actinomycetemcomitans strains 310a and 310b.</title>
        <authorList>
            <person name="May A.C."/>
            <person name="Ohta H."/>
            <person name="Maeda H."/>
            <person name="Kokeguchi S."/>
            <person name="Cugini C."/>
        </authorList>
    </citation>
    <scope>NUCLEOTIDE SEQUENCE [LARGE SCALE GENOMIC DNA]</scope>
    <source>
        <strain evidence="3 5">310b</strain>
    </source>
</reference>
<evidence type="ECO:0000313" key="5">
    <source>
        <dbReference type="Proteomes" id="UP000226080"/>
    </source>
</evidence>
<dbReference type="KEGG" id="aact:ACT75_07010"/>
<reference evidence="2 4" key="1">
    <citation type="submission" date="2015-10" db="EMBL/GenBank/DDBJ databases">
        <title>Tn-seq of a polymicrobial infection.</title>
        <authorList>
            <person name="Stacy A."/>
            <person name="Rumbaugh K.P."/>
            <person name="Whiteley M."/>
        </authorList>
    </citation>
    <scope>NUCLEOTIDE SEQUENCE [LARGE SCALE GENOMIC DNA]</scope>
    <source>
        <strain evidence="2 4">624</strain>
    </source>
</reference>
<evidence type="ECO:0000256" key="1">
    <source>
        <dbReference type="SAM" id="Phobius"/>
    </source>
</evidence>
<keyword evidence="5" id="KW-1185">Reference proteome</keyword>
<accession>A0AAC9AI14</accession>
<evidence type="ECO:0000313" key="2">
    <source>
        <dbReference type="EMBL" id="AMQ94295.1"/>
    </source>
</evidence>
<name>A0AAC9AI14_AGGAC</name>